<sequence>MASSDNLTVSDQLEMITSKYKSMKSLNCEWKFVGDWLKFGIQHYSDITGTERTYELVQRTTRTHSKGVDGVDTIAIRTNPDGQKTIILVAVYRAPVGKLVLEFPAGLVDKGEELEQSAHRELKEETGESGKIIAKSKPTFADPWKSDETSVAFTMELNDSKKGTSTKLDEDEFLSKLEVPFDNLLATLEMAQDKFDLGVESKLYTFALGLQLAKS</sequence>
<name>A0AAV7JTP2_9METZ</name>
<evidence type="ECO:0000313" key="4">
    <source>
        <dbReference type="Proteomes" id="UP001165289"/>
    </source>
</evidence>
<keyword evidence="4" id="KW-1185">Reference proteome</keyword>
<dbReference type="CDD" id="cd18888">
    <property type="entry name" value="NUDIX_ADPRase_Nudt5"/>
    <property type="match status" value="1"/>
</dbReference>
<dbReference type="InterPro" id="IPR000086">
    <property type="entry name" value="NUDIX_hydrolase_dom"/>
</dbReference>
<dbReference type="GO" id="GO:0019693">
    <property type="term" value="P:ribose phosphate metabolic process"/>
    <property type="evidence" value="ECO:0007669"/>
    <property type="project" value="TreeGrafter"/>
</dbReference>
<evidence type="ECO:0000256" key="1">
    <source>
        <dbReference type="ARBA" id="ARBA00022801"/>
    </source>
</evidence>
<reference evidence="3 4" key="1">
    <citation type="journal article" date="2023" name="BMC Biol.">
        <title>The compact genome of the sponge Oopsacas minuta (Hexactinellida) is lacking key metazoan core genes.</title>
        <authorList>
            <person name="Santini S."/>
            <person name="Schenkelaars Q."/>
            <person name="Jourda C."/>
            <person name="Duchesne M."/>
            <person name="Belahbib H."/>
            <person name="Rocher C."/>
            <person name="Selva M."/>
            <person name="Riesgo A."/>
            <person name="Vervoort M."/>
            <person name="Leys S.P."/>
            <person name="Kodjabachian L."/>
            <person name="Le Bivic A."/>
            <person name="Borchiellini C."/>
            <person name="Claverie J.M."/>
            <person name="Renard E."/>
        </authorList>
    </citation>
    <scope>NUCLEOTIDE SEQUENCE [LARGE SCALE GENOMIC DNA]</scope>
    <source>
        <strain evidence="3">SPO-2</strain>
    </source>
</reference>
<protein>
    <submittedName>
        <fullName evidence="3">ADP-sugar pyrophosphatase-like</fullName>
    </submittedName>
</protein>
<dbReference type="AlphaFoldDB" id="A0AAV7JTP2"/>
<dbReference type="PROSITE" id="PS51462">
    <property type="entry name" value="NUDIX"/>
    <property type="match status" value="1"/>
</dbReference>
<dbReference type="Pfam" id="PF00293">
    <property type="entry name" value="NUDIX"/>
    <property type="match status" value="1"/>
</dbReference>
<dbReference type="GO" id="GO:0016787">
    <property type="term" value="F:hydrolase activity"/>
    <property type="evidence" value="ECO:0007669"/>
    <property type="project" value="UniProtKB-KW"/>
</dbReference>
<dbReference type="EMBL" id="JAKMXF010000300">
    <property type="protein sequence ID" value="KAI6652035.1"/>
    <property type="molecule type" value="Genomic_DNA"/>
</dbReference>
<evidence type="ECO:0000259" key="2">
    <source>
        <dbReference type="PROSITE" id="PS51462"/>
    </source>
</evidence>
<accession>A0AAV7JTP2</accession>
<dbReference type="PANTHER" id="PTHR11839">
    <property type="entry name" value="UDP/ADP-SUGAR PYROPHOSPHATASE"/>
    <property type="match status" value="1"/>
</dbReference>
<dbReference type="Proteomes" id="UP001165289">
    <property type="component" value="Unassembled WGS sequence"/>
</dbReference>
<proteinExistence type="predicted"/>
<organism evidence="3 4">
    <name type="scientific">Oopsacas minuta</name>
    <dbReference type="NCBI Taxonomy" id="111878"/>
    <lineage>
        <taxon>Eukaryota</taxon>
        <taxon>Metazoa</taxon>
        <taxon>Porifera</taxon>
        <taxon>Hexactinellida</taxon>
        <taxon>Hexasterophora</taxon>
        <taxon>Lyssacinosida</taxon>
        <taxon>Leucopsacidae</taxon>
        <taxon>Oopsacas</taxon>
    </lineage>
</organism>
<feature type="domain" description="Nudix hydrolase" evidence="2">
    <location>
        <begin position="66"/>
        <end position="205"/>
    </location>
</feature>
<dbReference type="InterPro" id="IPR015797">
    <property type="entry name" value="NUDIX_hydrolase-like_dom_sf"/>
</dbReference>
<dbReference type="Gene3D" id="3.90.79.10">
    <property type="entry name" value="Nucleoside Triphosphate Pyrophosphohydrolase"/>
    <property type="match status" value="1"/>
</dbReference>
<dbReference type="GO" id="GO:0006753">
    <property type="term" value="P:nucleoside phosphate metabolic process"/>
    <property type="evidence" value="ECO:0007669"/>
    <property type="project" value="TreeGrafter"/>
</dbReference>
<comment type="caution">
    <text evidence="3">The sequence shown here is derived from an EMBL/GenBank/DDBJ whole genome shotgun (WGS) entry which is preliminary data.</text>
</comment>
<keyword evidence="1" id="KW-0378">Hydrolase</keyword>
<gene>
    <name evidence="3" type="ORF">LOD99_4580</name>
</gene>
<evidence type="ECO:0000313" key="3">
    <source>
        <dbReference type="EMBL" id="KAI6652035.1"/>
    </source>
</evidence>
<dbReference type="PANTHER" id="PTHR11839:SF1">
    <property type="entry name" value="ADP-SUGAR PYROPHOSPHATASE"/>
    <property type="match status" value="1"/>
</dbReference>
<dbReference type="SUPFAM" id="SSF55811">
    <property type="entry name" value="Nudix"/>
    <property type="match status" value="1"/>
</dbReference>